<evidence type="ECO:0000313" key="5">
    <source>
        <dbReference type="Proteomes" id="UP000234275"/>
    </source>
</evidence>
<dbReference type="GO" id="GO:0031957">
    <property type="term" value="F:very long-chain fatty acid-CoA ligase activity"/>
    <property type="evidence" value="ECO:0007669"/>
    <property type="project" value="TreeGrafter"/>
</dbReference>
<evidence type="ECO:0000256" key="1">
    <source>
        <dbReference type="ARBA" id="ARBA00022450"/>
    </source>
</evidence>
<dbReference type="SUPFAM" id="SSF56801">
    <property type="entry name" value="Acetyl-CoA synthetase-like"/>
    <property type="match status" value="1"/>
</dbReference>
<dbReference type="RefSeq" id="XP_024703476.1">
    <property type="nucleotide sequence ID" value="XM_024853381.1"/>
</dbReference>
<dbReference type="Gene3D" id="3.40.50.12780">
    <property type="entry name" value="N-terminal domain of ligase-like"/>
    <property type="match status" value="1"/>
</dbReference>
<dbReference type="OrthoDB" id="4496053at2759"/>
<dbReference type="AlphaFoldDB" id="A0A2I2G5M9"/>
<dbReference type="PANTHER" id="PTHR24096:SF267">
    <property type="entry name" value="MALONATE--COA LIGASE ACSF3, MITOCHONDRIAL"/>
    <property type="match status" value="1"/>
</dbReference>
<dbReference type="GeneID" id="36561079"/>
<dbReference type="EMBL" id="MSFO01000005">
    <property type="protein sequence ID" value="PLB48174.1"/>
    <property type="molecule type" value="Genomic_DNA"/>
</dbReference>
<dbReference type="VEuPathDB" id="FungiDB:P170DRAFT_476816"/>
<dbReference type="PANTHER" id="PTHR24096">
    <property type="entry name" value="LONG-CHAIN-FATTY-ACID--COA LIGASE"/>
    <property type="match status" value="1"/>
</dbReference>
<proteinExistence type="predicted"/>
<evidence type="ECO:0000256" key="2">
    <source>
        <dbReference type="ARBA" id="ARBA00022553"/>
    </source>
</evidence>
<dbReference type="GO" id="GO:0006633">
    <property type="term" value="P:fatty acid biosynthetic process"/>
    <property type="evidence" value="ECO:0007669"/>
    <property type="project" value="TreeGrafter"/>
</dbReference>
<reference evidence="4 5" key="1">
    <citation type="submission" date="2016-12" db="EMBL/GenBank/DDBJ databases">
        <title>The genomes of Aspergillus section Nigri reveals drivers in fungal speciation.</title>
        <authorList>
            <consortium name="DOE Joint Genome Institute"/>
            <person name="Vesth T.C."/>
            <person name="Nybo J."/>
            <person name="Theobald S."/>
            <person name="Brandl J."/>
            <person name="Frisvad J.C."/>
            <person name="Nielsen K.F."/>
            <person name="Lyhne E.K."/>
            <person name="Kogle M.E."/>
            <person name="Kuo A."/>
            <person name="Riley R."/>
            <person name="Clum A."/>
            <person name="Nolan M."/>
            <person name="Lipzen A."/>
            <person name="Salamov A."/>
            <person name="Henrissat B."/>
            <person name="Wiebenga A."/>
            <person name="De Vries R.P."/>
            <person name="Grigoriev I.V."/>
            <person name="Mortensen U.H."/>
            <person name="Andersen M.R."/>
            <person name="Baker S.E."/>
        </authorList>
    </citation>
    <scope>NUCLEOTIDE SEQUENCE [LARGE SCALE GENOMIC DNA]</scope>
    <source>
        <strain evidence="4 5">IBT 23096</strain>
    </source>
</reference>
<dbReference type="InterPro" id="IPR042099">
    <property type="entry name" value="ANL_N_sf"/>
</dbReference>
<evidence type="ECO:0000259" key="3">
    <source>
        <dbReference type="Pfam" id="PF00501"/>
    </source>
</evidence>
<name>A0A2I2G5M9_9EURO</name>
<protein>
    <submittedName>
        <fullName evidence="4">Acetyl-CoA synthetase-like protein</fullName>
    </submittedName>
</protein>
<dbReference type="Proteomes" id="UP000234275">
    <property type="component" value="Unassembled WGS sequence"/>
</dbReference>
<keyword evidence="2" id="KW-0597">Phosphoprotein</keyword>
<organism evidence="4 5">
    <name type="scientific">Aspergillus steynii IBT 23096</name>
    <dbReference type="NCBI Taxonomy" id="1392250"/>
    <lineage>
        <taxon>Eukaryota</taxon>
        <taxon>Fungi</taxon>
        <taxon>Dikarya</taxon>
        <taxon>Ascomycota</taxon>
        <taxon>Pezizomycotina</taxon>
        <taxon>Eurotiomycetes</taxon>
        <taxon>Eurotiomycetidae</taxon>
        <taxon>Eurotiales</taxon>
        <taxon>Aspergillaceae</taxon>
        <taxon>Aspergillus</taxon>
        <taxon>Aspergillus subgen. Circumdati</taxon>
    </lineage>
</organism>
<dbReference type="STRING" id="1392250.A0A2I2G5M9"/>
<dbReference type="InterPro" id="IPR000873">
    <property type="entry name" value="AMP-dep_synth/lig_dom"/>
</dbReference>
<keyword evidence="5" id="KW-1185">Reference proteome</keyword>
<keyword evidence="1" id="KW-0596">Phosphopantetheine</keyword>
<evidence type="ECO:0000313" key="4">
    <source>
        <dbReference type="EMBL" id="PLB48174.1"/>
    </source>
</evidence>
<comment type="caution">
    <text evidence="4">The sequence shown here is derived from an EMBL/GenBank/DDBJ whole genome shotgun (WGS) entry which is preliminary data.</text>
</comment>
<gene>
    <name evidence="4" type="ORF">P170DRAFT_476816</name>
</gene>
<sequence>MTISTKTSQATLPDEPLFRRMLENATERPSHLLISDKSVGVEADSATIFSDLLHMLNTIRQHENTAHSFISVLMPVNYEFIITVLAVLASGQAFAPIRFGHTAEYALGLMKRCRSTCLVYGALEESFAIDIQHLASVQGYPIQIVPFGRATNPCLNFEDLHLSLDTDITLNPDRPAMLVYSSGTTGEKPKGILHKRSFFDRPGRINPHSIFLMMADPLQTISSINILALTVSTGCQLRYISRTDGVPEIWEQFRTGRICSFTAIPDTWNEMAWYYRNRIHNLPQETRDSYLEGARKVMFPYTQGASTPASVLRFWKEELQRPVYNVFGATELGGLALCTGPDTVSDDYECIGKPKSHITVKLSEGDHGELLIKSPTVILLFPHSYLNDPQRTKSVFDEEGFYHTGDLVHLSPEGEYIYERRITLKDPVSVMEQNLSALPYLQDIRVTQLPLDHAYGSFILGLVVRICPQTMKSKTTTQMDRAGCWRRLQAVFSLTFLQLENMVPIAVRVLAPDEKMTWDREQLRDAFPYNVDPTFRADYEIGVHRAWLN</sequence>
<accession>A0A2I2G5M9</accession>
<feature type="domain" description="AMP-dependent synthetase/ligase" evidence="3">
    <location>
        <begin position="67"/>
        <end position="377"/>
    </location>
</feature>
<dbReference type="Pfam" id="PF00501">
    <property type="entry name" value="AMP-binding"/>
    <property type="match status" value="1"/>
</dbReference>